<feature type="transmembrane region" description="Helical" evidence="1">
    <location>
        <begin position="89"/>
        <end position="108"/>
    </location>
</feature>
<proteinExistence type="predicted"/>
<dbReference type="AlphaFoldDB" id="A0A848QFK1"/>
<evidence type="ECO:0000256" key="1">
    <source>
        <dbReference type="SAM" id="Phobius"/>
    </source>
</evidence>
<feature type="transmembrane region" description="Helical" evidence="1">
    <location>
        <begin position="56"/>
        <end position="77"/>
    </location>
</feature>
<dbReference type="RefSeq" id="WP_170010785.1">
    <property type="nucleotide sequence ID" value="NZ_JABCRE010000002.1"/>
</dbReference>
<keyword evidence="3" id="KW-1185">Reference proteome</keyword>
<keyword evidence="1" id="KW-1133">Transmembrane helix</keyword>
<dbReference type="EMBL" id="JABCRE010000002">
    <property type="protein sequence ID" value="NMW31362.1"/>
    <property type="molecule type" value="Genomic_DNA"/>
</dbReference>
<dbReference type="Proteomes" id="UP000561181">
    <property type="component" value="Unassembled WGS sequence"/>
</dbReference>
<protein>
    <submittedName>
        <fullName evidence="2">Uncharacterized protein</fullName>
    </submittedName>
</protein>
<feature type="transmembrane region" description="Helical" evidence="1">
    <location>
        <begin position="23"/>
        <end position="44"/>
    </location>
</feature>
<feature type="transmembrane region" description="Helical" evidence="1">
    <location>
        <begin position="120"/>
        <end position="137"/>
    </location>
</feature>
<keyword evidence="1" id="KW-0472">Membrane</keyword>
<evidence type="ECO:0000313" key="3">
    <source>
        <dbReference type="Proteomes" id="UP000561181"/>
    </source>
</evidence>
<gene>
    <name evidence="2" type="ORF">HKD42_04760</name>
</gene>
<name>A0A848QFK1_9SPHN</name>
<reference evidence="2 3" key="1">
    <citation type="submission" date="2020-04" db="EMBL/GenBank/DDBJ databases">
        <authorList>
            <person name="Liu A."/>
        </authorList>
    </citation>
    <scope>NUCLEOTIDE SEQUENCE [LARGE SCALE GENOMIC DNA]</scope>
    <source>
        <strain evidence="2 3">RZ02</strain>
    </source>
</reference>
<organism evidence="2 3">
    <name type="scientific">Pontixanthobacter rizhaonensis</name>
    <dbReference type="NCBI Taxonomy" id="2730337"/>
    <lineage>
        <taxon>Bacteria</taxon>
        <taxon>Pseudomonadati</taxon>
        <taxon>Pseudomonadota</taxon>
        <taxon>Alphaproteobacteria</taxon>
        <taxon>Sphingomonadales</taxon>
        <taxon>Erythrobacteraceae</taxon>
        <taxon>Pontixanthobacter</taxon>
    </lineage>
</organism>
<evidence type="ECO:0000313" key="2">
    <source>
        <dbReference type="EMBL" id="NMW31362.1"/>
    </source>
</evidence>
<sequence>MTHKSDVEPLSGELKLKARRSAWIRYFIIAVLISFGAGLGTGYLSGLFESGKLPIWILYAAWAVVLAGLAWFTRDYFRRIDELDLADNLWSHLIGYYVTLWAFGLWYVLYDIGRAPEPSALPVIAFMLVTTFVVYGARKLGIH</sequence>
<keyword evidence="1" id="KW-0812">Transmembrane</keyword>
<accession>A0A848QFK1</accession>
<comment type="caution">
    <text evidence="2">The sequence shown here is derived from an EMBL/GenBank/DDBJ whole genome shotgun (WGS) entry which is preliminary data.</text>
</comment>